<protein>
    <submittedName>
        <fullName evidence="1">Uncharacterized protein</fullName>
    </submittedName>
</protein>
<dbReference type="HOGENOM" id="CLU_3285488_0_0_10"/>
<name>I9UY35_9BACE</name>
<evidence type="ECO:0000313" key="2">
    <source>
        <dbReference type="Proteomes" id="UP000003566"/>
    </source>
</evidence>
<evidence type="ECO:0000313" key="1">
    <source>
        <dbReference type="EMBL" id="EIY87653.1"/>
    </source>
</evidence>
<dbReference type="EMBL" id="AGXE01000005">
    <property type="protein sequence ID" value="EIY87653.1"/>
    <property type="molecule type" value="Genomic_DNA"/>
</dbReference>
<comment type="caution">
    <text evidence="1">The sequence shown here is derived from an EMBL/GenBank/DDBJ whole genome shotgun (WGS) entry which is preliminary data.</text>
</comment>
<organism evidence="1 2">
    <name type="scientific">Bacteroides xylanisolvens CL03T12C04</name>
    <dbReference type="NCBI Taxonomy" id="997892"/>
    <lineage>
        <taxon>Bacteria</taxon>
        <taxon>Pseudomonadati</taxon>
        <taxon>Bacteroidota</taxon>
        <taxon>Bacteroidia</taxon>
        <taxon>Bacteroidales</taxon>
        <taxon>Bacteroidaceae</taxon>
        <taxon>Bacteroides</taxon>
    </lineage>
</organism>
<reference evidence="1 2" key="1">
    <citation type="submission" date="2012-02" db="EMBL/GenBank/DDBJ databases">
        <title>The Genome Sequence of Bacteroides xylanisolvens CL03T12C04.</title>
        <authorList>
            <consortium name="The Broad Institute Genome Sequencing Platform"/>
            <person name="Earl A."/>
            <person name="Ward D."/>
            <person name="Feldgarden M."/>
            <person name="Gevers D."/>
            <person name="Zitomersky N.L."/>
            <person name="Coyne M.J."/>
            <person name="Comstock L.E."/>
            <person name="Young S.K."/>
            <person name="Zeng Q."/>
            <person name="Gargeya S."/>
            <person name="Fitzgerald M."/>
            <person name="Haas B."/>
            <person name="Abouelleil A."/>
            <person name="Alvarado L."/>
            <person name="Arachchi H.M."/>
            <person name="Berlin A."/>
            <person name="Chapman S.B."/>
            <person name="Gearin G."/>
            <person name="Goldberg J."/>
            <person name="Griggs A."/>
            <person name="Gujja S."/>
            <person name="Hansen M."/>
            <person name="Heiman D."/>
            <person name="Howarth C."/>
            <person name="Larimer J."/>
            <person name="Lui A."/>
            <person name="MacDonald P.J.P."/>
            <person name="McCowen C."/>
            <person name="Montmayeur A."/>
            <person name="Murphy C."/>
            <person name="Neiman D."/>
            <person name="Pearson M."/>
            <person name="Priest M."/>
            <person name="Roberts A."/>
            <person name="Saif S."/>
            <person name="Shea T."/>
            <person name="Sisk P."/>
            <person name="Stolte C."/>
            <person name="Sykes S."/>
            <person name="Wortman J."/>
            <person name="Nusbaum C."/>
            <person name="Birren B."/>
        </authorList>
    </citation>
    <scope>NUCLEOTIDE SEQUENCE [LARGE SCALE GENOMIC DNA]</scope>
    <source>
        <strain evidence="1 2">CL03T12C04</strain>
    </source>
</reference>
<proteinExistence type="predicted"/>
<gene>
    <name evidence="1" type="ORF">HMPREF1074_00629</name>
</gene>
<accession>I9UY35</accession>
<dbReference type="AlphaFoldDB" id="I9UY35"/>
<sequence length="40" mass="4619">MANLVGLNSRNERILHEEVFSKLLENKPSVNLSKNKKRVL</sequence>
<dbReference type="Proteomes" id="UP000003566">
    <property type="component" value="Unassembled WGS sequence"/>
</dbReference>